<reference evidence="2 3" key="1">
    <citation type="submission" date="2018-01" db="EMBL/GenBank/DDBJ databases">
        <title>Genome characterization of the sugarcane-associated fungus Trichoderma ghanense CCMA-1212 and their application in lignocelulose bioconversion.</title>
        <authorList>
            <person name="Steindorff A.S."/>
            <person name="Mendes T.D."/>
            <person name="Vilela E.S.D."/>
            <person name="Rodrigues D.S."/>
            <person name="Formighieri E.F."/>
            <person name="Melo I.S."/>
            <person name="Favaro L.C.L."/>
        </authorList>
    </citation>
    <scope>NUCLEOTIDE SEQUENCE [LARGE SCALE GENOMIC DNA]</scope>
    <source>
        <strain evidence="2 3">CCMA-1212</strain>
    </source>
</reference>
<feature type="compositionally biased region" description="Polar residues" evidence="1">
    <location>
        <begin position="204"/>
        <end position="213"/>
    </location>
</feature>
<dbReference type="RefSeq" id="XP_073554149.1">
    <property type="nucleotide sequence ID" value="XM_073707365.1"/>
</dbReference>
<name>A0ABY2GPX1_9HYPO</name>
<dbReference type="Proteomes" id="UP001642720">
    <property type="component" value="Unassembled WGS sequence"/>
</dbReference>
<feature type="region of interest" description="Disordered" evidence="1">
    <location>
        <begin position="193"/>
        <end position="218"/>
    </location>
</feature>
<accession>A0ABY2GPX1</accession>
<dbReference type="EMBL" id="PPTA01000025">
    <property type="protein sequence ID" value="TFA97947.1"/>
    <property type="molecule type" value="Genomic_DNA"/>
</dbReference>
<proteinExistence type="predicted"/>
<protein>
    <submittedName>
        <fullName evidence="2">Uncharacterized protein</fullName>
    </submittedName>
</protein>
<evidence type="ECO:0000256" key="1">
    <source>
        <dbReference type="SAM" id="MobiDB-lite"/>
    </source>
</evidence>
<keyword evidence="3" id="KW-1185">Reference proteome</keyword>
<feature type="region of interest" description="Disordered" evidence="1">
    <location>
        <begin position="1"/>
        <end position="29"/>
    </location>
</feature>
<evidence type="ECO:0000313" key="3">
    <source>
        <dbReference type="Proteomes" id="UP001642720"/>
    </source>
</evidence>
<comment type="caution">
    <text evidence="2">The sequence shown here is derived from an EMBL/GenBank/DDBJ whole genome shotgun (WGS) entry which is preliminary data.</text>
</comment>
<evidence type="ECO:0000313" key="2">
    <source>
        <dbReference type="EMBL" id="TFA97947.1"/>
    </source>
</evidence>
<gene>
    <name evidence="2" type="ORF">CCMA1212_010316</name>
</gene>
<dbReference type="GeneID" id="300581815"/>
<sequence length="280" mass="30016">MPSCEQSPHGAPQRATRDTSHTPSADMSPKAQNWLHALGSSICGRTEFLSFQVAVLSRTRFQATVLHLNPDSNSCCTHLEGRACLHKKVPSTVPSPVPWVLLSSTTPKVEYTWAGTKCTACCSALWQRFNGTQASGLVRCPTTPGAAAGRFSWLAFFLLELASLVNLKSSSTLAAVCIASHRIRIAKFPPSQASPRIRHLDEPSQASSSQSDLTGPPQPTIAAKVVERKKGPFALHYPPQRSIKQPAPRPRFPSHLPILIDLVVGTASAALSASIVLSAV</sequence>
<organism evidence="2 3">
    <name type="scientific">Trichoderma ghanense</name>
    <dbReference type="NCBI Taxonomy" id="65468"/>
    <lineage>
        <taxon>Eukaryota</taxon>
        <taxon>Fungi</taxon>
        <taxon>Dikarya</taxon>
        <taxon>Ascomycota</taxon>
        <taxon>Pezizomycotina</taxon>
        <taxon>Sordariomycetes</taxon>
        <taxon>Hypocreomycetidae</taxon>
        <taxon>Hypocreales</taxon>
        <taxon>Hypocreaceae</taxon>
        <taxon>Trichoderma</taxon>
    </lineage>
</organism>